<name>X1H9D0_9ZZZZ</name>
<reference evidence="1" key="1">
    <citation type="journal article" date="2014" name="Front. Microbiol.">
        <title>High frequency of phylogenetically diverse reductive dehalogenase-homologous genes in deep subseafloor sedimentary metagenomes.</title>
        <authorList>
            <person name="Kawai M."/>
            <person name="Futagami T."/>
            <person name="Toyoda A."/>
            <person name="Takaki Y."/>
            <person name="Nishi S."/>
            <person name="Hori S."/>
            <person name="Arai W."/>
            <person name="Tsubouchi T."/>
            <person name="Morono Y."/>
            <person name="Uchiyama I."/>
            <person name="Ito T."/>
            <person name="Fujiyama A."/>
            <person name="Inagaki F."/>
            <person name="Takami H."/>
        </authorList>
    </citation>
    <scope>NUCLEOTIDE SEQUENCE</scope>
    <source>
        <strain evidence="1">Expedition CK06-06</strain>
    </source>
</reference>
<comment type="caution">
    <text evidence="1">The sequence shown here is derived from an EMBL/GenBank/DDBJ whole genome shotgun (WGS) entry which is preliminary data.</text>
</comment>
<dbReference type="EMBL" id="BARU01008489">
    <property type="protein sequence ID" value="GAH41928.1"/>
    <property type="molecule type" value="Genomic_DNA"/>
</dbReference>
<feature type="non-terminal residue" evidence="1">
    <location>
        <position position="1"/>
    </location>
</feature>
<organism evidence="1">
    <name type="scientific">marine sediment metagenome</name>
    <dbReference type="NCBI Taxonomy" id="412755"/>
    <lineage>
        <taxon>unclassified sequences</taxon>
        <taxon>metagenomes</taxon>
        <taxon>ecological metagenomes</taxon>
    </lineage>
</organism>
<dbReference type="AlphaFoldDB" id="X1H9D0"/>
<accession>X1H9D0</accession>
<proteinExistence type="predicted"/>
<evidence type="ECO:0000313" key="1">
    <source>
        <dbReference type="EMBL" id="GAH41928.1"/>
    </source>
</evidence>
<protein>
    <submittedName>
        <fullName evidence="1">Uncharacterized protein</fullName>
    </submittedName>
</protein>
<sequence length="62" mass="6898">GLNLPLVEADGSTEFHVRDIVVMHPAVNGFFADFEDLGEFVNGEEIVQGLPLDNFEKDCMMK</sequence>
<gene>
    <name evidence="1" type="ORF">S03H2_16596</name>
</gene>